<keyword evidence="4" id="KW-1185">Reference proteome</keyword>
<keyword evidence="1" id="KW-0175">Coiled coil</keyword>
<dbReference type="RefSeq" id="WP_345393580.1">
    <property type="nucleotide sequence ID" value="NZ_BAABHG010000006.1"/>
</dbReference>
<gene>
    <name evidence="3" type="ORF">ACFSYJ_18050</name>
</gene>
<protein>
    <recommendedName>
        <fullName evidence="5">Secreted protein</fullName>
    </recommendedName>
</protein>
<organism evidence="3 4">
    <name type="scientific">Amycolatopsis samaneae</name>
    <dbReference type="NCBI Taxonomy" id="664691"/>
    <lineage>
        <taxon>Bacteria</taxon>
        <taxon>Bacillati</taxon>
        <taxon>Actinomycetota</taxon>
        <taxon>Actinomycetes</taxon>
        <taxon>Pseudonocardiales</taxon>
        <taxon>Pseudonocardiaceae</taxon>
        <taxon>Amycolatopsis</taxon>
    </lineage>
</organism>
<feature type="coiled-coil region" evidence="1">
    <location>
        <begin position="50"/>
        <end position="77"/>
    </location>
</feature>
<evidence type="ECO:0000256" key="1">
    <source>
        <dbReference type="SAM" id="Coils"/>
    </source>
</evidence>
<name>A0ABW5GI40_9PSEU</name>
<keyword evidence="2" id="KW-0812">Transmembrane</keyword>
<evidence type="ECO:0000313" key="4">
    <source>
        <dbReference type="Proteomes" id="UP001597419"/>
    </source>
</evidence>
<sequence>MNWHQWQEIIGLTGVFVLITVVLTVAIVQLASTWRAKAALAREHEYRTLADRATRSQEETERRLADVQDRLRAIERVLKEVE</sequence>
<comment type="caution">
    <text evidence="3">The sequence shown here is derived from an EMBL/GenBank/DDBJ whole genome shotgun (WGS) entry which is preliminary data.</text>
</comment>
<evidence type="ECO:0008006" key="5">
    <source>
        <dbReference type="Google" id="ProtNLM"/>
    </source>
</evidence>
<feature type="transmembrane region" description="Helical" evidence="2">
    <location>
        <begin position="6"/>
        <end position="28"/>
    </location>
</feature>
<reference evidence="4" key="1">
    <citation type="journal article" date="2019" name="Int. J. Syst. Evol. Microbiol.">
        <title>The Global Catalogue of Microorganisms (GCM) 10K type strain sequencing project: providing services to taxonomists for standard genome sequencing and annotation.</title>
        <authorList>
            <consortium name="The Broad Institute Genomics Platform"/>
            <consortium name="The Broad Institute Genome Sequencing Center for Infectious Disease"/>
            <person name="Wu L."/>
            <person name="Ma J."/>
        </authorList>
    </citation>
    <scope>NUCLEOTIDE SEQUENCE [LARGE SCALE GENOMIC DNA]</scope>
    <source>
        <strain evidence="4">CGMCC 4.7643</strain>
    </source>
</reference>
<keyword evidence="2" id="KW-1133">Transmembrane helix</keyword>
<keyword evidence="2" id="KW-0472">Membrane</keyword>
<proteinExistence type="predicted"/>
<evidence type="ECO:0000256" key="2">
    <source>
        <dbReference type="SAM" id="Phobius"/>
    </source>
</evidence>
<dbReference type="EMBL" id="JBHUKU010000009">
    <property type="protein sequence ID" value="MFD2460516.1"/>
    <property type="molecule type" value="Genomic_DNA"/>
</dbReference>
<accession>A0ABW5GI40</accession>
<evidence type="ECO:0000313" key="3">
    <source>
        <dbReference type="EMBL" id="MFD2460516.1"/>
    </source>
</evidence>
<dbReference type="Proteomes" id="UP001597419">
    <property type="component" value="Unassembled WGS sequence"/>
</dbReference>